<comment type="cofactor">
    <cofactor evidence="1">
        <name>a metal cation</name>
        <dbReference type="ChEBI" id="CHEBI:25213"/>
    </cofactor>
</comment>
<keyword evidence="18 27" id="KW-0560">Oxidoreductase</keyword>
<dbReference type="FunFam" id="3.30.360.10:FF:000006">
    <property type="entry name" value="Bifunctional aspartokinase/homoserine dehydrogenase"/>
    <property type="match status" value="1"/>
</dbReference>
<dbReference type="GO" id="GO:0009090">
    <property type="term" value="P:homoserine biosynthetic process"/>
    <property type="evidence" value="ECO:0007669"/>
    <property type="project" value="UniProtKB-ARBA"/>
</dbReference>
<dbReference type="Pfam" id="PF03447">
    <property type="entry name" value="NAD_binding_3"/>
    <property type="match status" value="1"/>
</dbReference>
<evidence type="ECO:0000256" key="6">
    <source>
        <dbReference type="ARBA" id="ARBA00005139"/>
    </source>
</evidence>
<comment type="similarity">
    <text evidence="8 27">In the N-terminal section; belongs to the aspartokinase family.</text>
</comment>
<evidence type="ECO:0000256" key="9">
    <source>
        <dbReference type="ARBA" id="ARBA00011881"/>
    </source>
</evidence>
<comment type="catalytic activity">
    <reaction evidence="24">
        <text>L-aspartate + ATP = 4-phospho-L-aspartate + ADP</text>
        <dbReference type="Rhea" id="RHEA:23776"/>
        <dbReference type="ChEBI" id="CHEBI:29991"/>
        <dbReference type="ChEBI" id="CHEBI:30616"/>
        <dbReference type="ChEBI" id="CHEBI:57535"/>
        <dbReference type="ChEBI" id="CHEBI:456216"/>
        <dbReference type="EC" id="2.7.2.4"/>
    </reaction>
    <physiologicalReaction direction="left-to-right" evidence="24">
        <dbReference type="Rhea" id="RHEA:23777"/>
    </physiologicalReaction>
</comment>
<dbReference type="Gene3D" id="3.30.360.10">
    <property type="entry name" value="Dihydrodipicolinate Reductase, domain 2"/>
    <property type="match status" value="1"/>
</dbReference>
<dbReference type="Gene3D" id="1.20.120.1320">
    <property type="entry name" value="Aspartokinase, catalytic domain"/>
    <property type="match status" value="1"/>
</dbReference>
<comment type="caution">
    <text evidence="31">The sequence shown here is derived from an EMBL/GenBank/DDBJ whole genome shotgun (WGS) entry which is preliminary data.</text>
</comment>
<dbReference type="FunFam" id="3.40.50.720:FF:000124">
    <property type="entry name" value="Bifunctional aspartokinase/homoserine dehydrogenase"/>
    <property type="match status" value="1"/>
</dbReference>
<dbReference type="GO" id="GO:0005524">
    <property type="term" value="F:ATP binding"/>
    <property type="evidence" value="ECO:0007669"/>
    <property type="project" value="UniProtKB-UniRule"/>
</dbReference>
<dbReference type="NCBIfam" id="TIGR00657">
    <property type="entry name" value="asp_kinases"/>
    <property type="match status" value="1"/>
</dbReference>
<protein>
    <recommendedName>
        <fullName evidence="27">Bifunctional aspartokinase/homoserine dehydrogenase</fullName>
    </recommendedName>
    <domain>
        <recommendedName>
            <fullName evidence="27">Aspartokinase</fullName>
            <ecNumber evidence="27">2.7.2.4</ecNumber>
        </recommendedName>
    </domain>
    <domain>
        <recommendedName>
            <fullName evidence="27">Homoserine dehydrogenase</fullName>
            <ecNumber evidence="27">1.1.1.3</ecNumber>
        </recommendedName>
    </domain>
</protein>
<evidence type="ECO:0000256" key="19">
    <source>
        <dbReference type="ARBA" id="ARBA00023027"/>
    </source>
</evidence>
<evidence type="ECO:0000256" key="3">
    <source>
        <dbReference type="ARBA" id="ARBA00004986"/>
    </source>
</evidence>
<dbReference type="InterPro" id="IPR001342">
    <property type="entry name" value="HDH_cat"/>
</dbReference>
<evidence type="ECO:0000256" key="17">
    <source>
        <dbReference type="ARBA" id="ARBA00022857"/>
    </source>
</evidence>
<evidence type="ECO:0000256" key="12">
    <source>
        <dbReference type="ARBA" id="ARBA00022697"/>
    </source>
</evidence>
<dbReference type="PROSITE" id="PS00324">
    <property type="entry name" value="ASPARTOKINASE"/>
    <property type="match status" value="1"/>
</dbReference>
<dbReference type="InterPro" id="IPR011147">
    <property type="entry name" value="Bifunc_Aspkin/hSer_DH"/>
</dbReference>
<dbReference type="Gene3D" id="3.40.1160.10">
    <property type="entry name" value="Acetylglutamate kinase-like"/>
    <property type="match status" value="1"/>
</dbReference>
<dbReference type="InterPro" id="IPR018042">
    <property type="entry name" value="Aspartate_kinase_CS"/>
</dbReference>
<dbReference type="EC" id="1.1.1.3" evidence="27"/>
<sequence>MSALATAGAEFGRQLHKFGGSSLADVKCYQRVAEIMANYSQPGDLMVVSAAGSTTNQLIDWLKLSQSDRISAHQVQQSLRRYQQELIRGLLPEVIAEELVAHFISDLERLSVLLDKPITDITYAEVVGHGEIWSARLMAAVLEHKGISSAWLDARQFLRAERAAQPQVDVNLSQPLLSQLLIQNPSKRLVVTGFISRNQKGETVLLGRNGSDYSATQVGALAGAKKVTIWSDVAGVYSADPRKVKDACLLPLLRLDEASELARLAAPVLHTRTLQPVSVSDIDLQLRCSYQPEQGSTRIERVLATGTGAKIVTSHDDVCLIELHISSAHDFKQIYKDIDSLLKRAQVRPLATGLHADCNLIQLCYTSEVVNSALDVLQDASLPGKLSLREGLALVALVGAGVCKNPLHSHRFYQQLKDQPVEFIWHAEEGISLVAVLRLSQTSHLIQGLHQSLFRAEKRIGLVLFGKGNIGSRWLELFAREQKNISARSGFEFILAGIVDSRRSLLNYQGLDASRALAFFDDEATQHEDDALFLWMRAHPYDDLVVLDVTASEELAKDYIDFASYGFHVISANKVAGSSNSNTYRMVRDAFAKTGRHWLYNATVGAGLPINHSVRDLRESGDTILSISGIFSGTLSWLFLQFDGSVPFSDLVEQAWQQGLTEPDPRIDLSGQDVMRKLIILAREAGYEIEPDQVRVESLVPVEARTGSIEDFFENSAVINEQMLQRLEASREMGMVLRYVARFDATSGKAKVGVEAVRADHPLASLLPGDNVFAIESRWYRDNPLVIRGPGAGRDVTAGAIQSDLNRLSQLL</sequence>
<feature type="domain" description="Aspartate/homoserine dehydrogenase NAD-binding" evidence="30">
    <location>
        <begin position="466"/>
        <end position="601"/>
    </location>
</feature>
<accession>A0A077NJ94</accession>
<feature type="domain" description="Aspartate/glutamate/uridylate kinase" evidence="28">
    <location>
        <begin position="13"/>
        <end position="284"/>
    </location>
</feature>
<evidence type="ECO:0000256" key="21">
    <source>
        <dbReference type="ARBA" id="ARBA00023167"/>
    </source>
</evidence>
<evidence type="ECO:0000256" key="27">
    <source>
        <dbReference type="PIRNR" id="PIRNR000727"/>
    </source>
</evidence>
<comment type="pathway">
    <text evidence="2 27">Amino-acid biosynthesis; L-lysine biosynthesis via DAP pathway; (S)-tetrahydrodipicolinate from L-aspartate: step 1/4.</text>
</comment>
<dbReference type="GO" id="GO:0004072">
    <property type="term" value="F:aspartate kinase activity"/>
    <property type="evidence" value="ECO:0007669"/>
    <property type="project" value="UniProtKB-UniRule"/>
</dbReference>
<dbReference type="GO" id="GO:0046872">
    <property type="term" value="F:metal ion binding"/>
    <property type="evidence" value="ECO:0007669"/>
    <property type="project" value="UniProtKB-KW"/>
</dbReference>
<dbReference type="InterPro" id="IPR042199">
    <property type="entry name" value="AsparK_Bifunc_asparK/hSer_DH"/>
</dbReference>
<comment type="subunit">
    <text evidence="9 27">Homotetramer.</text>
</comment>
<evidence type="ECO:0000256" key="22">
    <source>
        <dbReference type="ARBA" id="ARBA00023268"/>
    </source>
</evidence>
<evidence type="ECO:0000256" key="16">
    <source>
        <dbReference type="ARBA" id="ARBA00022840"/>
    </source>
</evidence>
<comment type="pathway">
    <text evidence="3 27">Amino-acid biosynthesis; L-methionine biosynthesis via de novo pathway; L-homoserine from L-aspartate: step 1/3.</text>
</comment>
<evidence type="ECO:0000313" key="32">
    <source>
        <dbReference type="Proteomes" id="UP000028511"/>
    </source>
</evidence>
<dbReference type="Pfam" id="PF00742">
    <property type="entry name" value="Homoserine_dh"/>
    <property type="match status" value="1"/>
</dbReference>
<comment type="similarity">
    <text evidence="7 27">In the C-terminal section; belongs to the homoserine dehydrogenase family.</text>
</comment>
<evidence type="ECO:0000256" key="1">
    <source>
        <dbReference type="ARBA" id="ARBA00001920"/>
    </source>
</evidence>
<evidence type="ECO:0000256" key="2">
    <source>
        <dbReference type="ARBA" id="ARBA00004766"/>
    </source>
</evidence>
<dbReference type="SUPFAM" id="SSF55347">
    <property type="entry name" value="Glyceraldehyde-3-phosphate dehydrogenase-like, C-terminal domain"/>
    <property type="match status" value="1"/>
</dbReference>
<evidence type="ECO:0000256" key="5">
    <source>
        <dbReference type="ARBA" id="ARBA00005062"/>
    </source>
</evidence>
<dbReference type="InterPro" id="IPR005106">
    <property type="entry name" value="Asp/hSer_DH_NAD-bd"/>
</dbReference>
<evidence type="ECO:0000256" key="7">
    <source>
        <dbReference type="ARBA" id="ARBA00007952"/>
    </source>
</evidence>
<name>A0A077NJ94_XENBV</name>
<dbReference type="HOGENOM" id="CLU_009116_7_2_6"/>
<dbReference type="SUPFAM" id="SSF53633">
    <property type="entry name" value="Carbamate kinase-like"/>
    <property type="match status" value="1"/>
</dbReference>
<keyword evidence="15 27" id="KW-0418">Kinase</keyword>
<dbReference type="InterPro" id="IPR049638">
    <property type="entry name" value="AK-HD"/>
</dbReference>
<comment type="pathway">
    <text evidence="6 27">Amino-acid biosynthesis; L-threonine biosynthesis; L-threonine from L-aspartate: step 1/5.</text>
</comment>
<feature type="domain" description="Homoserine dehydrogenase catalytic" evidence="29">
    <location>
        <begin position="609"/>
        <end position="805"/>
    </location>
</feature>
<evidence type="ECO:0000256" key="4">
    <source>
        <dbReference type="ARBA" id="ARBA00005056"/>
    </source>
</evidence>
<evidence type="ECO:0000256" key="15">
    <source>
        <dbReference type="ARBA" id="ARBA00022777"/>
    </source>
</evidence>
<dbReference type="NCBIfam" id="NF007003">
    <property type="entry name" value="PRK09466.1"/>
    <property type="match status" value="1"/>
</dbReference>
<dbReference type="InterPro" id="IPR019811">
    <property type="entry name" value="HDH_CS"/>
</dbReference>
<dbReference type="PANTHER" id="PTHR43070:SF5">
    <property type="entry name" value="HOMOSERINE DEHYDROGENASE"/>
    <property type="match status" value="1"/>
</dbReference>
<comment type="pathway">
    <text evidence="5 27">Amino-acid biosynthesis; L-methionine biosynthesis via de novo pathway; L-homoserine from L-aspartate: step 3/3.</text>
</comment>
<keyword evidence="10 27" id="KW-0028">Amino-acid biosynthesis</keyword>
<comment type="catalytic activity">
    <reaction evidence="26">
        <text>L-homoserine + NAD(+) = L-aspartate 4-semialdehyde + NADH + H(+)</text>
        <dbReference type="Rhea" id="RHEA:15757"/>
        <dbReference type="ChEBI" id="CHEBI:15378"/>
        <dbReference type="ChEBI" id="CHEBI:57476"/>
        <dbReference type="ChEBI" id="CHEBI:57540"/>
        <dbReference type="ChEBI" id="CHEBI:57945"/>
        <dbReference type="ChEBI" id="CHEBI:537519"/>
        <dbReference type="EC" id="1.1.1.3"/>
    </reaction>
    <physiologicalReaction direction="right-to-left" evidence="26">
        <dbReference type="Rhea" id="RHEA:15759"/>
    </physiologicalReaction>
</comment>
<evidence type="ECO:0000313" key="31">
    <source>
        <dbReference type="EMBL" id="CDG98869.1"/>
    </source>
</evidence>
<evidence type="ECO:0000256" key="26">
    <source>
        <dbReference type="ARBA" id="ARBA00049031"/>
    </source>
</evidence>
<keyword evidence="11 27" id="KW-0808">Transferase</keyword>
<keyword evidence="16 27" id="KW-0067">ATP-binding</keyword>
<keyword evidence="22" id="KW-0511">Multifunctional enzyme</keyword>
<evidence type="ECO:0000256" key="18">
    <source>
        <dbReference type="ARBA" id="ARBA00023002"/>
    </source>
</evidence>
<evidence type="ECO:0000259" key="28">
    <source>
        <dbReference type="Pfam" id="PF00696"/>
    </source>
</evidence>
<evidence type="ECO:0000256" key="23">
    <source>
        <dbReference type="ARBA" id="ARBA00044938"/>
    </source>
</evidence>
<dbReference type="Gene3D" id="3.30.2130.10">
    <property type="entry name" value="VC0802-like"/>
    <property type="match status" value="1"/>
</dbReference>
<evidence type="ECO:0000256" key="20">
    <source>
        <dbReference type="ARBA" id="ARBA00023053"/>
    </source>
</evidence>
<gene>
    <name evidence="31" type="primary">metL</name>
    <name evidence="31" type="ORF">XBP1_620018</name>
</gene>
<dbReference type="UniPathway" id="UPA00050">
    <property type="reaction ID" value="UER00063"/>
</dbReference>
<evidence type="ECO:0000256" key="13">
    <source>
        <dbReference type="ARBA" id="ARBA00022723"/>
    </source>
</evidence>
<keyword evidence="13" id="KW-0479">Metal-binding</keyword>
<dbReference type="GO" id="GO:0050661">
    <property type="term" value="F:NADP binding"/>
    <property type="evidence" value="ECO:0007669"/>
    <property type="project" value="UniProtKB-UniRule"/>
</dbReference>
<dbReference type="PIRSF" id="PIRSF000727">
    <property type="entry name" value="ThrA"/>
    <property type="match status" value="1"/>
</dbReference>
<dbReference type="InterPro" id="IPR001048">
    <property type="entry name" value="Asp/Glu/Uridylate_kinase"/>
</dbReference>
<dbReference type="UniPathway" id="UPA00051">
    <property type="reaction ID" value="UER00462"/>
</dbReference>
<evidence type="ECO:0000259" key="29">
    <source>
        <dbReference type="Pfam" id="PF00742"/>
    </source>
</evidence>
<dbReference type="PANTHER" id="PTHR43070">
    <property type="match status" value="1"/>
</dbReference>
<dbReference type="InterPro" id="IPR001341">
    <property type="entry name" value="Asp_kinase"/>
</dbReference>
<dbReference type="GO" id="GO:0009089">
    <property type="term" value="P:lysine biosynthetic process via diaminopimelate"/>
    <property type="evidence" value="ECO:0007669"/>
    <property type="project" value="UniProtKB-UniRule"/>
</dbReference>
<dbReference type="InterPro" id="IPR036393">
    <property type="entry name" value="AceGlu_kinase-like_sf"/>
</dbReference>
<organism evidence="31 32">
    <name type="scientific">Xenorhabdus bovienii str. puntauvense</name>
    <dbReference type="NCBI Taxonomy" id="1398201"/>
    <lineage>
        <taxon>Bacteria</taxon>
        <taxon>Pseudomonadati</taxon>
        <taxon>Pseudomonadota</taxon>
        <taxon>Gammaproteobacteria</taxon>
        <taxon>Enterobacterales</taxon>
        <taxon>Morganellaceae</taxon>
        <taxon>Xenorhabdus</taxon>
    </lineage>
</organism>
<keyword evidence="19" id="KW-0520">NAD</keyword>
<dbReference type="Gene3D" id="3.40.50.720">
    <property type="entry name" value="NAD(P)-binding Rossmann-like Domain"/>
    <property type="match status" value="1"/>
</dbReference>
<evidence type="ECO:0000256" key="11">
    <source>
        <dbReference type="ARBA" id="ARBA00022679"/>
    </source>
</evidence>
<evidence type="ECO:0000256" key="14">
    <source>
        <dbReference type="ARBA" id="ARBA00022741"/>
    </source>
</evidence>
<keyword evidence="20" id="KW-0915">Sodium</keyword>
<reference evidence="31" key="1">
    <citation type="submission" date="2013-07" db="EMBL/GenBank/DDBJ databases">
        <title>Sub-species coevolution in mutualistic symbiosis.</title>
        <authorList>
            <person name="Murfin K."/>
            <person name="Klassen J."/>
            <person name="Lee M."/>
            <person name="Forst S."/>
            <person name="Stock P."/>
            <person name="Goodrich-Blair H."/>
        </authorList>
    </citation>
    <scope>NUCLEOTIDE SEQUENCE [LARGE SCALE GENOMIC DNA]</scope>
    <source>
        <strain evidence="31">Puntauvense</strain>
    </source>
</reference>
<evidence type="ECO:0000259" key="30">
    <source>
        <dbReference type="Pfam" id="PF03447"/>
    </source>
</evidence>
<comment type="function">
    <text evidence="23">Bifunctional aspartate kinase and homoserine dehydrogenase that catalyzes the first and the third steps toward the synthesis of lysine, methionine and threonine from aspartate.</text>
</comment>
<evidence type="ECO:0000256" key="8">
    <source>
        <dbReference type="ARBA" id="ARBA00010046"/>
    </source>
</evidence>
<dbReference type="Proteomes" id="UP000028511">
    <property type="component" value="Unassembled WGS sequence"/>
</dbReference>
<dbReference type="UniPathway" id="UPA00034">
    <property type="reaction ID" value="UER00015"/>
</dbReference>
<proteinExistence type="inferred from homology"/>
<evidence type="ECO:0000256" key="25">
    <source>
        <dbReference type="ARBA" id="ARBA00048841"/>
    </source>
</evidence>
<keyword evidence="14 27" id="KW-0547">Nucleotide-binding</keyword>
<dbReference type="AlphaFoldDB" id="A0A077NJ94"/>
<dbReference type="PROSITE" id="PS01042">
    <property type="entry name" value="HOMOSER_DHGENASE"/>
    <property type="match status" value="1"/>
</dbReference>
<comment type="catalytic activity">
    <reaction evidence="25">
        <text>L-homoserine + NADP(+) = L-aspartate 4-semialdehyde + NADPH + H(+)</text>
        <dbReference type="Rhea" id="RHEA:15761"/>
        <dbReference type="ChEBI" id="CHEBI:15378"/>
        <dbReference type="ChEBI" id="CHEBI:57476"/>
        <dbReference type="ChEBI" id="CHEBI:57783"/>
        <dbReference type="ChEBI" id="CHEBI:58349"/>
        <dbReference type="ChEBI" id="CHEBI:537519"/>
        <dbReference type="EC" id="1.1.1.3"/>
    </reaction>
    <physiologicalReaction direction="right-to-left" evidence="25">
        <dbReference type="Rhea" id="RHEA:15763"/>
    </physiologicalReaction>
</comment>
<keyword evidence="17 27" id="KW-0521">NADP</keyword>
<keyword evidence="12" id="KW-0791">Threonine biosynthesis</keyword>
<dbReference type="GO" id="GO:0009088">
    <property type="term" value="P:threonine biosynthetic process"/>
    <property type="evidence" value="ECO:0007669"/>
    <property type="project" value="UniProtKB-UniRule"/>
</dbReference>
<dbReference type="InterPro" id="IPR036291">
    <property type="entry name" value="NAD(P)-bd_dom_sf"/>
</dbReference>
<dbReference type="Pfam" id="PF00696">
    <property type="entry name" value="AA_kinase"/>
    <property type="match status" value="1"/>
</dbReference>
<keyword evidence="21" id="KW-0486">Methionine biosynthesis</keyword>
<comment type="pathway">
    <text evidence="4 27">Amino-acid biosynthesis; L-threonine biosynthesis; L-threonine from L-aspartate: step 3/5.</text>
</comment>
<dbReference type="EC" id="2.7.2.4" evidence="27"/>
<evidence type="ECO:0000256" key="24">
    <source>
        <dbReference type="ARBA" id="ARBA00048561"/>
    </source>
</evidence>
<dbReference type="RefSeq" id="WP_038213578.1">
    <property type="nucleotide sequence ID" value="NZ_CAWLWN010000060.1"/>
</dbReference>
<dbReference type="GO" id="GO:0009086">
    <property type="term" value="P:methionine biosynthetic process"/>
    <property type="evidence" value="ECO:0007669"/>
    <property type="project" value="UniProtKB-KW"/>
</dbReference>
<evidence type="ECO:0000256" key="10">
    <source>
        <dbReference type="ARBA" id="ARBA00022605"/>
    </source>
</evidence>
<dbReference type="EMBL" id="CBSW010000268">
    <property type="protein sequence ID" value="CDG98869.1"/>
    <property type="molecule type" value="Genomic_DNA"/>
</dbReference>
<dbReference type="GO" id="GO:0004412">
    <property type="term" value="F:homoserine dehydrogenase activity"/>
    <property type="evidence" value="ECO:0007669"/>
    <property type="project" value="UniProtKB-UniRule"/>
</dbReference>
<dbReference type="SUPFAM" id="SSF51735">
    <property type="entry name" value="NAD(P)-binding Rossmann-fold domains"/>
    <property type="match status" value="1"/>
</dbReference>